<evidence type="ECO:0000313" key="2">
    <source>
        <dbReference type="EMBL" id="CAG8724969.1"/>
    </source>
</evidence>
<comment type="caution">
    <text evidence="2">The sequence shown here is derived from an EMBL/GenBank/DDBJ whole genome shotgun (WGS) entry which is preliminary data.</text>
</comment>
<dbReference type="OrthoDB" id="2443197at2759"/>
<proteinExistence type="predicted"/>
<accession>A0A9N9I8C3</accession>
<evidence type="ECO:0000256" key="1">
    <source>
        <dbReference type="SAM" id="MobiDB-lite"/>
    </source>
</evidence>
<gene>
    <name evidence="2" type="ORF">FCALED_LOCUS14603</name>
</gene>
<protein>
    <submittedName>
        <fullName evidence="2">1116_t:CDS:1</fullName>
    </submittedName>
</protein>
<evidence type="ECO:0000313" key="3">
    <source>
        <dbReference type="Proteomes" id="UP000789570"/>
    </source>
</evidence>
<name>A0A9N9I8C3_9GLOM</name>
<organism evidence="2 3">
    <name type="scientific">Funneliformis caledonium</name>
    <dbReference type="NCBI Taxonomy" id="1117310"/>
    <lineage>
        <taxon>Eukaryota</taxon>
        <taxon>Fungi</taxon>
        <taxon>Fungi incertae sedis</taxon>
        <taxon>Mucoromycota</taxon>
        <taxon>Glomeromycotina</taxon>
        <taxon>Glomeromycetes</taxon>
        <taxon>Glomerales</taxon>
        <taxon>Glomeraceae</taxon>
        <taxon>Funneliformis</taxon>
    </lineage>
</organism>
<dbReference type="EMBL" id="CAJVPQ010010966">
    <property type="protein sequence ID" value="CAG8724969.1"/>
    <property type="molecule type" value="Genomic_DNA"/>
</dbReference>
<feature type="region of interest" description="Disordered" evidence="1">
    <location>
        <begin position="560"/>
        <end position="583"/>
    </location>
</feature>
<keyword evidence="3" id="KW-1185">Reference proteome</keyword>
<feature type="non-terminal residue" evidence="2">
    <location>
        <position position="583"/>
    </location>
</feature>
<dbReference type="AlphaFoldDB" id="A0A9N9I8C3"/>
<dbReference type="Proteomes" id="UP000789570">
    <property type="component" value="Unassembled WGS sequence"/>
</dbReference>
<sequence>YWERCPTLWGSVADWDLHFINEMPGSSCEDAHKTLASELEILLKHFTKDSPEWFKAKSIRKQLKVLGSMLWSGSIGPTMPLGSMLWSGLKGLTMPCVTTQSLKKTKYIVVSSIWKEHQEGLLKATVENKINENINKRKIENIARNATSATAEAYYATSDYEIPKRSRTDHKNLGDCEQFQQPRSPERHITPEVEEKECSLYDTFPVHIHKRPEPNPFLVGNKREHDIDEEDDEFNADLTIVGGKSIDWIISGINIREKLTKYQLDVNLFKTHPEYYDIIFFNLNDEDGFLGTLDTSIVAQMREEIRRPEKTKENLNCRNAEKIDSFEKRFALHFVSHMMELMDDVNLFNDSMSEGTYIVNVLTPILGYFFNKKKKDWLVSYGETCLKACAKDVNSNKKDDERRSPGKRIDTIISMREENKEISVTEVSGPPMKNDWAHFKSDRMKIMKMLKTLINQYAELNPSSDITLIKLYGLQVYLNELTIYEFQLKYTEIYTAEAILTFPLPKTWADMAKADNAVISLLHYERLLSESSRSVRDFLWVNDYKVESIKMTTRMIHSPESIEKAKNTKNTSKTKKTNKARVN</sequence>
<reference evidence="2" key="1">
    <citation type="submission" date="2021-06" db="EMBL/GenBank/DDBJ databases">
        <authorList>
            <person name="Kallberg Y."/>
            <person name="Tangrot J."/>
            <person name="Rosling A."/>
        </authorList>
    </citation>
    <scope>NUCLEOTIDE SEQUENCE</scope>
    <source>
        <strain evidence="2">UK204</strain>
    </source>
</reference>
<feature type="compositionally biased region" description="Basic residues" evidence="1">
    <location>
        <begin position="572"/>
        <end position="583"/>
    </location>
</feature>